<dbReference type="Gene3D" id="3.40.309.10">
    <property type="entry name" value="Aldehyde Dehydrogenase, Chain A, domain 2"/>
    <property type="match status" value="1"/>
</dbReference>
<dbReference type="FunFam" id="3.40.605.10:FF:000050">
    <property type="entry name" value="Aldehyde dehydrogenase, mitochondrial"/>
    <property type="match status" value="1"/>
</dbReference>
<evidence type="ECO:0000256" key="3">
    <source>
        <dbReference type="PROSITE-ProRule" id="PRU10007"/>
    </source>
</evidence>
<evidence type="ECO:0000256" key="2">
    <source>
        <dbReference type="ARBA" id="ARBA00023002"/>
    </source>
</evidence>
<evidence type="ECO:0000256" key="4">
    <source>
        <dbReference type="RuleBase" id="RU003345"/>
    </source>
</evidence>
<dbReference type="Pfam" id="PF00171">
    <property type="entry name" value="Aldedh"/>
    <property type="match status" value="1"/>
</dbReference>
<dbReference type="EMBL" id="MDYQ01000120">
    <property type="protein sequence ID" value="PRP81710.1"/>
    <property type="molecule type" value="Genomic_DNA"/>
</dbReference>
<proteinExistence type="inferred from homology"/>
<dbReference type="OrthoDB" id="310895at2759"/>
<dbReference type="GO" id="GO:0016620">
    <property type="term" value="F:oxidoreductase activity, acting on the aldehyde or oxo group of donors, NAD or NADP as acceptor"/>
    <property type="evidence" value="ECO:0007669"/>
    <property type="project" value="InterPro"/>
</dbReference>
<dbReference type="FunFam" id="3.40.309.10:FF:000012">
    <property type="entry name" value="Betaine aldehyde dehydrogenase"/>
    <property type="match status" value="1"/>
</dbReference>
<dbReference type="PROSITE" id="PS00687">
    <property type="entry name" value="ALDEHYDE_DEHYDR_GLU"/>
    <property type="match status" value="1"/>
</dbReference>
<name>A0A2P6NCN2_9EUKA</name>
<comment type="similarity">
    <text evidence="1 4">Belongs to the aldehyde dehydrogenase family.</text>
</comment>
<dbReference type="InterPro" id="IPR016161">
    <property type="entry name" value="Ald_DH/histidinol_DH"/>
</dbReference>
<dbReference type="SUPFAM" id="SSF53720">
    <property type="entry name" value="ALDH-like"/>
    <property type="match status" value="1"/>
</dbReference>
<protein>
    <recommendedName>
        <fullName evidence="5">Aldehyde dehydrogenase domain-containing protein</fullName>
    </recommendedName>
</protein>
<dbReference type="AlphaFoldDB" id="A0A2P6NCN2"/>
<dbReference type="PROSITE" id="PS00070">
    <property type="entry name" value="ALDEHYDE_DEHYDR_CYS"/>
    <property type="match status" value="1"/>
</dbReference>
<keyword evidence="2 4" id="KW-0560">Oxidoreductase</keyword>
<dbReference type="InterPro" id="IPR015590">
    <property type="entry name" value="Aldehyde_DH_dom"/>
</dbReference>
<dbReference type="FunCoup" id="A0A2P6NCN2">
    <property type="interactions" value="173"/>
</dbReference>
<gene>
    <name evidence="6" type="ORF">PROFUN_10810</name>
</gene>
<dbReference type="InterPro" id="IPR016163">
    <property type="entry name" value="Ald_DH_C"/>
</dbReference>
<feature type="active site" evidence="3">
    <location>
        <position position="274"/>
    </location>
</feature>
<feature type="domain" description="Aldehyde dehydrogenase" evidence="5">
    <location>
        <begin position="29"/>
        <end position="496"/>
    </location>
</feature>
<dbReference type="CDD" id="cd07091">
    <property type="entry name" value="ALDH_F1-2_Ald2-like"/>
    <property type="match status" value="1"/>
</dbReference>
<reference evidence="6 7" key="1">
    <citation type="journal article" date="2018" name="Genome Biol. Evol.">
        <title>Multiple Roots of Fruiting Body Formation in Amoebozoa.</title>
        <authorList>
            <person name="Hillmann F."/>
            <person name="Forbes G."/>
            <person name="Novohradska S."/>
            <person name="Ferling I."/>
            <person name="Riege K."/>
            <person name="Groth M."/>
            <person name="Westermann M."/>
            <person name="Marz M."/>
            <person name="Spaller T."/>
            <person name="Winckler T."/>
            <person name="Schaap P."/>
            <person name="Glockner G."/>
        </authorList>
    </citation>
    <scope>NUCLEOTIDE SEQUENCE [LARGE SCALE GENOMIC DNA]</scope>
    <source>
        <strain evidence="6 7">Jena</strain>
    </source>
</reference>
<evidence type="ECO:0000313" key="7">
    <source>
        <dbReference type="Proteomes" id="UP000241769"/>
    </source>
</evidence>
<keyword evidence="7" id="KW-1185">Reference proteome</keyword>
<dbReference type="InterPro" id="IPR016160">
    <property type="entry name" value="Ald_DH_CS_CYS"/>
</dbReference>
<dbReference type="InterPro" id="IPR029510">
    <property type="entry name" value="Ald_DH_CS_GLU"/>
</dbReference>
<accession>A0A2P6NCN2</accession>
<dbReference type="FunFam" id="3.40.605.10:FF:000026">
    <property type="entry name" value="Aldehyde dehydrogenase, putative"/>
    <property type="match status" value="1"/>
</dbReference>
<dbReference type="PANTHER" id="PTHR11699">
    <property type="entry name" value="ALDEHYDE DEHYDROGENASE-RELATED"/>
    <property type="match status" value="1"/>
</dbReference>
<evidence type="ECO:0000256" key="1">
    <source>
        <dbReference type="ARBA" id="ARBA00009986"/>
    </source>
</evidence>
<dbReference type="Proteomes" id="UP000241769">
    <property type="component" value="Unassembled WGS sequence"/>
</dbReference>
<dbReference type="InParanoid" id="A0A2P6NCN2"/>
<dbReference type="InterPro" id="IPR016162">
    <property type="entry name" value="Ald_DH_N"/>
</dbReference>
<evidence type="ECO:0000313" key="6">
    <source>
        <dbReference type="EMBL" id="PRP81710.1"/>
    </source>
</evidence>
<dbReference type="Gene3D" id="3.40.605.10">
    <property type="entry name" value="Aldehyde Dehydrogenase, Chain A, domain 1"/>
    <property type="match status" value="1"/>
</dbReference>
<dbReference type="STRING" id="1890364.A0A2P6NCN2"/>
<sequence length="541" mass="59831">MQRDEVVTIQFPNGSSTQINTGLFVSNKFISSESGKSFEVFNPTNGKVICRVAEASAKDVDNAVQAARDAFEQSWGLHVNGFERARLLNKLADLMEKEGDTLAMLEALDNGKTLAMAKAADVPKSIQCLRYYAGWADKIHGKTIEVNDDTNLVYTRHEPIGVCAQIIPWNFPLLMLAWKIGPALATGNTIVMKTAEQTPLSALKVCELIVQAGFPPGVFNIVMGFGPTTGAALSSHMGVDKIAFTGSTAVGRHILKSASESNLKKTQLQQITLELGGKSPNIIFDDADIAQAIKWSNFGIYFNHGQCCAAGSRIFVQESIYPKFIEEFSKISSQMSVGDPFHETTFQGPQISQLQFDRIMNHIEIGKKDAKLLYGGNRKGEEGYFIEQTVFTDVPEDSRIMKEEIFGPVVVINTFKDEDEVIRRANSTEYGLAAGIFTRDLSRAHRVARRLQAGTVWINHYNDYAMNVPFGGYKQSGIGRELGKYALANYTSIKSVNINLVLCLSEGHKWFKSDENECFSRSPFDTNLSTVILHQFSTQVI</sequence>
<comment type="caution">
    <text evidence="6">The sequence shown here is derived from an EMBL/GenBank/DDBJ whole genome shotgun (WGS) entry which is preliminary data.</text>
</comment>
<evidence type="ECO:0000259" key="5">
    <source>
        <dbReference type="Pfam" id="PF00171"/>
    </source>
</evidence>
<organism evidence="6 7">
    <name type="scientific">Planoprotostelium fungivorum</name>
    <dbReference type="NCBI Taxonomy" id="1890364"/>
    <lineage>
        <taxon>Eukaryota</taxon>
        <taxon>Amoebozoa</taxon>
        <taxon>Evosea</taxon>
        <taxon>Variosea</taxon>
        <taxon>Cavosteliida</taxon>
        <taxon>Cavosteliaceae</taxon>
        <taxon>Planoprotostelium</taxon>
    </lineage>
</organism>